<evidence type="ECO:0000313" key="1">
    <source>
        <dbReference type="EMBL" id="CAM9143910.1"/>
    </source>
</evidence>
<accession>A0ACB1KEK9</accession>
<evidence type="ECO:0000313" key="2">
    <source>
        <dbReference type="Proteomes" id="UP001162501"/>
    </source>
</evidence>
<reference evidence="1" key="1">
    <citation type="submission" date="2025-03" db="EMBL/GenBank/DDBJ databases">
        <authorList>
            <consortium name="ELIXIR-Norway"/>
            <consortium name="Elixir Norway"/>
        </authorList>
    </citation>
    <scope>NUCLEOTIDE SEQUENCE</scope>
</reference>
<protein>
    <submittedName>
        <fullName evidence="1">Uncharacterized protein</fullName>
    </submittedName>
</protein>
<comment type="caution">
    <text evidence="1">The sequence shown here is derived from an EMBL/GenBank/DDBJ whole genome shotgun (WGS) entry which is preliminary data.</text>
</comment>
<sequence length="112" mass="12628">MASSYSTKRQKGGSEVHERMIKEPSTSQKLNAEETGKLFTGAGVSGIIRVKYGECGQGSKDRSSLITHQRTHTWEKPYVCMECGQSFSQKSHLIRQQKTHRGVALCLWRVWA</sequence>
<dbReference type="EMBL" id="CATOBB020000392">
    <property type="protein sequence ID" value="CAM9143910.1"/>
    <property type="molecule type" value="Genomic_DNA"/>
</dbReference>
<proteinExistence type="predicted"/>
<name>A0ACB1KEK9_RANTA</name>
<organism evidence="1 2">
    <name type="scientific">Rangifer tarandus platyrhynchus</name>
    <name type="common">Svalbard reindeer</name>
    <dbReference type="NCBI Taxonomy" id="3082113"/>
    <lineage>
        <taxon>Eukaryota</taxon>
        <taxon>Metazoa</taxon>
        <taxon>Chordata</taxon>
        <taxon>Craniata</taxon>
        <taxon>Vertebrata</taxon>
        <taxon>Euteleostomi</taxon>
        <taxon>Mammalia</taxon>
        <taxon>Eutheria</taxon>
        <taxon>Laurasiatheria</taxon>
        <taxon>Artiodactyla</taxon>
        <taxon>Ruminantia</taxon>
        <taxon>Pecora</taxon>
        <taxon>Cervidae</taxon>
        <taxon>Odocoileinae</taxon>
        <taxon>Rangifer</taxon>
    </lineage>
</organism>
<dbReference type="Proteomes" id="UP001162501">
    <property type="component" value="Unassembled WGS sequence"/>
</dbReference>
<gene>
    <name evidence="1" type="ORF">MRATA1EN22A_LOCUS29007</name>
</gene>